<keyword evidence="3" id="KW-1185">Reference proteome</keyword>
<dbReference type="RefSeq" id="WP_183487624.1">
    <property type="nucleotide sequence ID" value="NZ_JBHUOV010000002.1"/>
</dbReference>
<dbReference type="EMBL" id="JBHUOV010000002">
    <property type="protein sequence ID" value="MFD2823581.1"/>
    <property type="molecule type" value="Genomic_DNA"/>
</dbReference>
<organism evidence="2 3">
    <name type="scientific">Lacinutrix iliipiscaria</name>
    <dbReference type="NCBI Taxonomy" id="1230532"/>
    <lineage>
        <taxon>Bacteria</taxon>
        <taxon>Pseudomonadati</taxon>
        <taxon>Bacteroidota</taxon>
        <taxon>Flavobacteriia</taxon>
        <taxon>Flavobacteriales</taxon>
        <taxon>Flavobacteriaceae</taxon>
        <taxon>Lacinutrix</taxon>
    </lineage>
</organism>
<keyword evidence="1" id="KW-0472">Membrane</keyword>
<evidence type="ECO:0000313" key="3">
    <source>
        <dbReference type="Proteomes" id="UP001597533"/>
    </source>
</evidence>
<name>A0ABW5WPM9_9FLAO</name>
<evidence type="ECO:0000313" key="2">
    <source>
        <dbReference type="EMBL" id="MFD2823581.1"/>
    </source>
</evidence>
<evidence type="ECO:0000256" key="1">
    <source>
        <dbReference type="SAM" id="Phobius"/>
    </source>
</evidence>
<protein>
    <recommendedName>
        <fullName evidence="4">Histidine kinase</fullName>
    </recommendedName>
</protein>
<feature type="transmembrane region" description="Helical" evidence="1">
    <location>
        <begin position="115"/>
        <end position="133"/>
    </location>
</feature>
<keyword evidence="1" id="KW-0812">Transmembrane</keyword>
<keyword evidence="1" id="KW-1133">Transmembrane helix</keyword>
<comment type="caution">
    <text evidence="2">The sequence shown here is derived from an EMBL/GenBank/DDBJ whole genome shotgun (WGS) entry which is preliminary data.</text>
</comment>
<evidence type="ECO:0008006" key="4">
    <source>
        <dbReference type="Google" id="ProtNLM"/>
    </source>
</evidence>
<proteinExistence type="predicted"/>
<dbReference type="Proteomes" id="UP001597533">
    <property type="component" value="Unassembled WGS sequence"/>
</dbReference>
<feature type="transmembrane region" description="Helical" evidence="1">
    <location>
        <begin position="56"/>
        <end position="76"/>
    </location>
</feature>
<accession>A0ABW5WPM9</accession>
<gene>
    <name evidence="2" type="ORF">ACFS5M_07865</name>
</gene>
<sequence>MSLLLNKIKQLKTKDVIITISIVALPFLFFIYKLATRTQEWKTKLFLIDSGNWDDVYFYLWMINVKLLIIIMLIIWYGTCKHWWRKVILVPLILELFKLRSFFDKSTVHIDEIEFLQSLPITIPIIIFIIFLTKKMGYFSKYSDLHNELNQEIEQIIEVLNLIKQEEIVFFKKELKYIKSKKSILSLNEYNNKLLNLRKRLTDDL</sequence>
<reference evidence="3" key="1">
    <citation type="journal article" date="2019" name="Int. J. Syst. Evol. Microbiol.">
        <title>The Global Catalogue of Microorganisms (GCM) 10K type strain sequencing project: providing services to taxonomists for standard genome sequencing and annotation.</title>
        <authorList>
            <consortium name="The Broad Institute Genomics Platform"/>
            <consortium name="The Broad Institute Genome Sequencing Center for Infectious Disease"/>
            <person name="Wu L."/>
            <person name="Ma J."/>
        </authorList>
    </citation>
    <scope>NUCLEOTIDE SEQUENCE [LARGE SCALE GENOMIC DNA]</scope>
    <source>
        <strain evidence="3">KCTC 32141</strain>
    </source>
</reference>
<feature type="transmembrane region" description="Helical" evidence="1">
    <location>
        <begin position="16"/>
        <end position="36"/>
    </location>
</feature>